<keyword evidence="4" id="KW-0808">Transferase</keyword>
<dbReference type="InterPro" id="IPR013083">
    <property type="entry name" value="Znf_RING/FYVE/PHD"/>
</dbReference>
<evidence type="ECO:0000256" key="2">
    <source>
        <dbReference type="ARBA" id="ARBA00004123"/>
    </source>
</evidence>
<feature type="compositionally biased region" description="Pro residues" evidence="12">
    <location>
        <begin position="285"/>
        <end position="295"/>
    </location>
</feature>
<dbReference type="OMA" id="FDGATPM"/>
<comment type="subcellular location">
    <subcellularLocation>
        <location evidence="2">Nucleus</location>
    </subcellularLocation>
</comment>
<sequence>MKINCQILIKFGINKKIRKTNLLLVSQFTVSIFIFFTRSFAFAVLIWTVGRYPSDTNPRDQRESDQVDVFIFGVELDRHRVELGIVNMLQIRLSNKAAASESGGGAKLPSGETVTVACPDHLVLAELPVAKSLGAANGVTLVKTVGRRSRRPLGERVHFCVQCDFPIAVYGRLIPCEHAFCLDCARSDSICYLCDERIQKIQTIKMMEGIFVCAAPHCLKSFLKKTDFEAHVHTVHADLVNSNPQKDGNESEAASAKKPTTSDSTVQAPTPKPAQDGERSQPQPVIRPPIQPHVNPPHGFDGATPMHVQQPNFDYPVTALQPPGFVVPVNPNVMGPGSFGQPLYMGQQVPEAGVEQGSLLGYPQTWNVGPNGQPFDPSMMMNQGGFFQGGMPSQGVSGNDGRSGGVMAANPSLPPPLPAQPMPFGNFHGGDSSHGAMGYGWQQDKRDGFGNGQE</sequence>
<gene>
    <name evidence="15" type="ORF">HannXRQ_Chr13g0406371</name>
</gene>
<keyword evidence="9" id="KW-0539">Nucleus</keyword>
<dbReference type="GO" id="GO:0008270">
    <property type="term" value="F:zinc ion binding"/>
    <property type="evidence" value="ECO:0007669"/>
    <property type="project" value="UniProtKB-KW"/>
</dbReference>
<feature type="domain" description="C2H2-type" evidence="14">
    <location>
        <begin position="211"/>
        <end position="237"/>
    </location>
</feature>
<dbReference type="PANTHER" id="PTHR13480">
    <property type="entry name" value="E3 UBIQUITIN-PROTEIN LIGASE HAKAI-RELATED"/>
    <property type="match status" value="1"/>
</dbReference>
<evidence type="ECO:0000256" key="3">
    <source>
        <dbReference type="ARBA" id="ARBA00012483"/>
    </source>
</evidence>
<dbReference type="FunFam" id="3.30.40.10:FF:000280">
    <property type="entry name" value="E3 ubiquitin-protein ligase Hakai"/>
    <property type="match status" value="1"/>
</dbReference>
<evidence type="ECO:0000256" key="11">
    <source>
        <dbReference type="PROSITE-ProRule" id="PRU00042"/>
    </source>
</evidence>
<accession>A0A251SSN8</accession>
<dbReference type="FunCoup" id="A0A251SSN8">
    <property type="interactions" value="2246"/>
</dbReference>
<keyword evidence="5" id="KW-0479">Metal-binding</keyword>
<dbReference type="GO" id="GO:0030155">
    <property type="term" value="P:regulation of cell adhesion"/>
    <property type="evidence" value="ECO:0000318"/>
    <property type="project" value="GO_Central"/>
</dbReference>
<keyword evidence="13" id="KW-1133">Transmembrane helix</keyword>
<feature type="compositionally biased region" description="Polar residues" evidence="12">
    <location>
        <begin position="258"/>
        <end position="268"/>
    </location>
</feature>
<evidence type="ECO:0000256" key="10">
    <source>
        <dbReference type="ARBA" id="ARBA00038499"/>
    </source>
</evidence>
<evidence type="ECO:0000313" key="15">
    <source>
        <dbReference type="EMBL" id="OTG01838.1"/>
    </source>
</evidence>
<evidence type="ECO:0000313" key="16">
    <source>
        <dbReference type="Proteomes" id="UP000215914"/>
    </source>
</evidence>
<dbReference type="InParanoid" id="A0A251SSN8"/>
<evidence type="ECO:0000256" key="5">
    <source>
        <dbReference type="ARBA" id="ARBA00022723"/>
    </source>
</evidence>
<dbReference type="AlphaFoldDB" id="A0A251SSN8"/>
<dbReference type="PROSITE" id="PS50157">
    <property type="entry name" value="ZINC_FINGER_C2H2_2"/>
    <property type="match status" value="1"/>
</dbReference>
<dbReference type="InterPro" id="IPR040383">
    <property type="entry name" value="HAKAI/CBLL2"/>
</dbReference>
<keyword evidence="13" id="KW-0812">Transmembrane</keyword>
<dbReference type="SMR" id="A0A251SSN8"/>
<dbReference type="InterPro" id="IPR013087">
    <property type="entry name" value="Znf_C2H2_type"/>
</dbReference>
<evidence type="ECO:0000256" key="13">
    <source>
        <dbReference type="SAM" id="Phobius"/>
    </source>
</evidence>
<dbReference type="STRING" id="4232.A0A251SSN8"/>
<dbReference type="InterPro" id="IPR017907">
    <property type="entry name" value="Znf_RING_CS"/>
</dbReference>
<dbReference type="Gene3D" id="3.30.40.10">
    <property type="entry name" value="Zinc/RING finger domain, C3HC4 (zinc finger)"/>
    <property type="match status" value="1"/>
</dbReference>
<evidence type="ECO:0000259" key="14">
    <source>
        <dbReference type="PROSITE" id="PS50157"/>
    </source>
</evidence>
<evidence type="ECO:0000256" key="1">
    <source>
        <dbReference type="ARBA" id="ARBA00000900"/>
    </source>
</evidence>
<evidence type="ECO:0000256" key="7">
    <source>
        <dbReference type="ARBA" id="ARBA00022786"/>
    </source>
</evidence>
<name>A0A251SSN8_HELAN</name>
<organism evidence="15 16">
    <name type="scientific">Helianthus annuus</name>
    <name type="common">Common sunflower</name>
    <dbReference type="NCBI Taxonomy" id="4232"/>
    <lineage>
        <taxon>Eukaryota</taxon>
        <taxon>Viridiplantae</taxon>
        <taxon>Streptophyta</taxon>
        <taxon>Embryophyta</taxon>
        <taxon>Tracheophyta</taxon>
        <taxon>Spermatophyta</taxon>
        <taxon>Magnoliopsida</taxon>
        <taxon>eudicotyledons</taxon>
        <taxon>Gunneridae</taxon>
        <taxon>Pentapetalae</taxon>
        <taxon>asterids</taxon>
        <taxon>campanulids</taxon>
        <taxon>Asterales</taxon>
        <taxon>Asteraceae</taxon>
        <taxon>Asteroideae</taxon>
        <taxon>Heliantheae alliance</taxon>
        <taxon>Heliantheae</taxon>
        <taxon>Helianthus</taxon>
    </lineage>
</organism>
<keyword evidence="13" id="KW-0472">Membrane</keyword>
<protein>
    <recommendedName>
        <fullName evidence="3">RING-type E3 ubiquitin transferase</fullName>
        <ecNumber evidence="3">2.3.2.27</ecNumber>
    </recommendedName>
</protein>
<evidence type="ECO:0000256" key="12">
    <source>
        <dbReference type="SAM" id="MobiDB-lite"/>
    </source>
</evidence>
<evidence type="ECO:0000256" key="8">
    <source>
        <dbReference type="ARBA" id="ARBA00022833"/>
    </source>
</evidence>
<keyword evidence="7" id="KW-0833">Ubl conjugation pathway</keyword>
<dbReference type="GO" id="GO:0005634">
    <property type="term" value="C:nucleus"/>
    <property type="evidence" value="ECO:0007669"/>
    <property type="project" value="UniProtKB-SubCell"/>
</dbReference>
<comment type="catalytic activity">
    <reaction evidence="1">
        <text>S-ubiquitinyl-[E2 ubiquitin-conjugating enzyme]-L-cysteine + [acceptor protein]-L-lysine = [E2 ubiquitin-conjugating enzyme]-L-cysteine + N(6)-ubiquitinyl-[acceptor protein]-L-lysine.</text>
        <dbReference type="EC" id="2.3.2.27"/>
    </reaction>
</comment>
<feature type="region of interest" description="Disordered" evidence="12">
    <location>
        <begin position="425"/>
        <end position="454"/>
    </location>
</feature>
<feature type="region of interest" description="Disordered" evidence="12">
    <location>
        <begin position="239"/>
        <end position="304"/>
    </location>
</feature>
<dbReference type="Proteomes" id="UP000215914">
    <property type="component" value="Chromosome 13"/>
</dbReference>
<proteinExistence type="inferred from homology"/>
<reference evidence="16" key="1">
    <citation type="journal article" date="2017" name="Nature">
        <title>The sunflower genome provides insights into oil metabolism, flowering and Asterid evolution.</title>
        <authorList>
            <person name="Badouin H."/>
            <person name="Gouzy J."/>
            <person name="Grassa C.J."/>
            <person name="Murat F."/>
            <person name="Staton S.E."/>
            <person name="Cottret L."/>
            <person name="Lelandais-Briere C."/>
            <person name="Owens G.L."/>
            <person name="Carrere S."/>
            <person name="Mayjonade B."/>
            <person name="Legrand L."/>
            <person name="Gill N."/>
            <person name="Kane N.C."/>
            <person name="Bowers J.E."/>
            <person name="Hubner S."/>
            <person name="Bellec A."/>
            <person name="Berard A."/>
            <person name="Berges H."/>
            <person name="Blanchet N."/>
            <person name="Boniface M.C."/>
            <person name="Brunel D."/>
            <person name="Catrice O."/>
            <person name="Chaidir N."/>
            <person name="Claudel C."/>
            <person name="Donnadieu C."/>
            <person name="Faraut T."/>
            <person name="Fievet G."/>
            <person name="Helmstetter N."/>
            <person name="King M."/>
            <person name="Knapp S.J."/>
            <person name="Lai Z."/>
            <person name="Le Paslier M.C."/>
            <person name="Lippi Y."/>
            <person name="Lorenzon L."/>
            <person name="Mandel J.R."/>
            <person name="Marage G."/>
            <person name="Marchand G."/>
            <person name="Marquand E."/>
            <person name="Bret-Mestries E."/>
            <person name="Morien E."/>
            <person name="Nambeesan S."/>
            <person name="Nguyen T."/>
            <person name="Pegot-Espagnet P."/>
            <person name="Pouilly N."/>
            <person name="Raftis F."/>
            <person name="Sallet E."/>
            <person name="Schiex T."/>
            <person name="Thomas J."/>
            <person name="Vandecasteele C."/>
            <person name="Vares D."/>
            <person name="Vear F."/>
            <person name="Vautrin S."/>
            <person name="Crespi M."/>
            <person name="Mangin B."/>
            <person name="Burke J.M."/>
            <person name="Salse J."/>
            <person name="Munos S."/>
            <person name="Vincourt P."/>
            <person name="Rieseberg L.H."/>
            <person name="Langlade N.B."/>
        </authorList>
    </citation>
    <scope>NUCLEOTIDE SEQUENCE [LARGE SCALE GENOMIC DNA]</scope>
    <source>
        <strain evidence="16">cv. SF193</strain>
    </source>
</reference>
<dbReference type="PANTHER" id="PTHR13480:SF0">
    <property type="entry name" value="E3 UBIQUITIN-PROTEIN LIGASE HAKAI"/>
    <property type="match status" value="1"/>
</dbReference>
<keyword evidence="6 11" id="KW-0863">Zinc-finger</keyword>
<feature type="transmembrane region" description="Helical" evidence="13">
    <location>
        <begin position="21"/>
        <end position="49"/>
    </location>
</feature>
<keyword evidence="16" id="KW-1185">Reference proteome</keyword>
<dbReference type="PROSITE" id="PS00028">
    <property type="entry name" value="ZINC_FINGER_C2H2_1"/>
    <property type="match status" value="1"/>
</dbReference>
<dbReference type="GO" id="GO:0061630">
    <property type="term" value="F:ubiquitin protein ligase activity"/>
    <property type="evidence" value="ECO:0000318"/>
    <property type="project" value="GO_Central"/>
</dbReference>
<keyword evidence="8" id="KW-0862">Zinc</keyword>
<evidence type="ECO:0000256" key="6">
    <source>
        <dbReference type="ARBA" id="ARBA00022771"/>
    </source>
</evidence>
<dbReference type="InterPro" id="IPR040380">
    <property type="entry name" value="HAKAI-like_RING-HC"/>
</dbReference>
<dbReference type="CDD" id="cd16508">
    <property type="entry name" value="RING-HC_HAKAI-like"/>
    <property type="match status" value="1"/>
</dbReference>
<dbReference type="EMBL" id="CM007902">
    <property type="protein sequence ID" value="OTG01838.1"/>
    <property type="molecule type" value="Genomic_DNA"/>
</dbReference>
<evidence type="ECO:0000256" key="9">
    <source>
        <dbReference type="ARBA" id="ARBA00023242"/>
    </source>
</evidence>
<dbReference type="PROSITE" id="PS00518">
    <property type="entry name" value="ZF_RING_1"/>
    <property type="match status" value="1"/>
</dbReference>
<dbReference type="EC" id="2.3.2.27" evidence="3"/>
<evidence type="ECO:0000256" key="4">
    <source>
        <dbReference type="ARBA" id="ARBA00022679"/>
    </source>
</evidence>
<comment type="similarity">
    <text evidence="10">Belongs to the Hakai family.</text>
</comment>
<dbReference type="GO" id="GO:0016567">
    <property type="term" value="P:protein ubiquitination"/>
    <property type="evidence" value="ECO:0000318"/>
    <property type="project" value="GO_Central"/>
</dbReference>